<dbReference type="SUPFAM" id="SSF48452">
    <property type="entry name" value="TPR-like"/>
    <property type="match status" value="1"/>
</dbReference>
<reference evidence="3" key="1">
    <citation type="submission" date="2018-06" db="EMBL/GenBank/DDBJ databases">
        <authorList>
            <person name="Zhirakovskaya E."/>
        </authorList>
    </citation>
    <scope>NUCLEOTIDE SEQUENCE</scope>
</reference>
<dbReference type="InterPro" id="IPR013360">
    <property type="entry name" value="Pilus_4_PilW"/>
</dbReference>
<accession>A0A3B1B202</accession>
<dbReference type="Gene3D" id="1.25.40.10">
    <property type="entry name" value="Tetratricopeptide repeat domain"/>
    <property type="match status" value="1"/>
</dbReference>
<dbReference type="PROSITE" id="PS50005">
    <property type="entry name" value="TPR"/>
    <property type="match status" value="2"/>
</dbReference>
<dbReference type="PROSITE" id="PS51257">
    <property type="entry name" value="PROKAR_LIPOPROTEIN"/>
    <property type="match status" value="1"/>
</dbReference>
<sequence>MLLRSLLVFVLSVFLVACGGGVKEDIDTQKLAETNLHLAIGYFKQGRIEASRGKLQKALQAAPDYAPAHGALALVYQRLGELDKADEHFKRALSLDPMDGRTHNNYAVMLCQTGKLDEAEKHFLIALKSRNYQTPASVFENLGVCVLQKPDIKQAEKYLRRALQIDPALPVALLRMAQISLDNQRFLSGRAYLQRYQAVAPDTAGSLWLGIQIETQLGDEAAVHDYANQLSRHFPDSDELGLLLDMEARQR</sequence>
<dbReference type="EMBL" id="UOFU01000376">
    <property type="protein sequence ID" value="VAX04330.1"/>
    <property type="molecule type" value="Genomic_DNA"/>
</dbReference>
<evidence type="ECO:0000256" key="2">
    <source>
        <dbReference type="ARBA" id="ARBA00022803"/>
    </source>
</evidence>
<protein>
    <submittedName>
        <fullName evidence="3">Uncharacterized protein</fullName>
    </submittedName>
</protein>
<evidence type="ECO:0000313" key="3">
    <source>
        <dbReference type="EMBL" id="VAX04330.1"/>
    </source>
</evidence>
<name>A0A3B1B202_9ZZZZ</name>
<keyword evidence="2" id="KW-0802">TPR repeat</keyword>
<keyword evidence="1" id="KW-0677">Repeat</keyword>
<gene>
    <name evidence="3" type="ORF">MNBD_GAMMA20-2487</name>
</gene>
<dbReference type="InterPro" id="IPR051012">
    <property type="entry name" value="CellSynth/LPSAsmb/PSIAsmb"/>
</dbReference>
<dbReference type="PANTHER" id="PTHR45586:SF1">
    <property type="entry name" value="LIPOPOLYSACCHARIDE ASSEMBLY PROTEIN B"/>
    <property type="match status" value="1"/>
</dbReference>
<dbReference type="SMART" id="SM00028">
    <property type="entry name" value="TPR"/>
    <property type="match status" value="4"/>
</dbReference>
<dbReference type="AlphaFoldDB" id="A0A3B1B202"/>
<dbReference type="InterPro" id="IPR019734">
    <property type="entry name" value="TPR_rpt"/>
</dbReference>
<dbReference type="Pfam" id="PF13424">
    <property type="entry name" value="TPR_12"/>
    <property type="match status" value="2"/>
</dbReference>
<dbReference type="PROSITE" id="PS50293">
    <property type="entry name" value="TPR_REGION"/>
    <property type="match status" value="1"/>
</dbReference>
<dbReference type="NCBIfam" id="TIGR02521">
    <property type="entry name" value="type_IV_pilW"/>
    <property type="match status" value="1"/>
</dbReference>
<proteinExistence type="predicted"/>
<dbReference type="PANTHER" id="PTHR45586">
    <property type="entry name" value="TPR REPEAT-CONTAINING PROTEIN PA4667"/>
    <property type="match status" value="1"/>
</dbReference>
<organism evidence="3">
    <name type="scientific">hydrothermal vent metagenome</name>
    <dbReference type="NCBI Taxonomy" id="652676"/>
    <lineage>
        <taxon>unclassified sequences</taxon>
        <taxon>metagenomes</taxon>
        <taxon>ecological metagenomes</taxon>
    </lineage>
</organism>
<dbReference type="InterPro" id="IPR011990">
    <property type="entry name" value="TPR-like_helical_dom_sf"/>
</dbReference>
<evidence type="ECO:0000256" key="1">
    <source>
        <dbReference type="ARBA" id="ARBA00022737"/>
    </source>
</evidence>